<dbReference type="InterPro" id="IPR031325">
    <property type="entry name" value="RHS_repeat"/>
</dbReference>
<dbReference type="InterPro" id="IPR006530">
    <property type="entry name" value="YD"/>
</dbReference>
<name>A0A5C6K7Q4_9ACTN</name>
<keyword evidence="8" id="KW-1185">Reference proteome</keyword>
<dbReference type="Gene3D" id="2.40.128.340">
    <property type="match status" value="1"/>
</dbReference>
<feature type="domain" description="Teneurin-like YD-shell" evidence="6">
    <location>
        <begin position="1445"/>
        <end position="1754"/>
    </location>
</feature>
<feature type="region of interest" description="Disordered" evidence="3">
    <location>
        <begin position="1389"/>
        <end position="1423"/>
    </location>
</feature>
<dbReference type="Proteomes" id="UP000320481">
    <property type="component" value="Unassembled WGS sequence"/>
</dbReference>
<dbReference type="EMBL" id="VOGW01000002">
    <property type="protein sequence ID" value="TWV58549.1"/>
    <property type="molecule type" value="Genomic_DNA"/>
</dbReference>
<dbReference type="NCBIfam" id="TIGR01643">
    <property type="entry name" value="YD_repeat_2x"/>
    <property type="match status" value="15"/>
</dbReference>
<sequence>MTLDARRAQVAKERLPLSPAGAFVRERRHSASDKPVPHSAKRPSHAPPALRSSAATPPDPAWVSASAEAYPGTVNIGGHLQFAPGTSAANYSEVLLLVRDSSGNTVVAREITRASDDPVGKSDTVLAWCYDWWPNDGGLPQFKDECFWAASNGADGALRDGQKYFAQIYLRSTDGTWSANGTNSPYVTAFYTPDIPGSQVGICTCYAQSDRADPVNTATGTYFEKATDARLAGAGRPLSLDRYYRSDSTDVGLLGRGWSTPFDSKLTLASSSATLLTADGSKVAFSKLSDGTYRAPAGTFLKLTVSGGTYTVTDQDHSASVFDSSGRLTALRDASGNGLSLTYTSGRLASVTDAAGRNTAFTVGSDGLLSKVALPDDSTVGYAYASGQLTSVTDPAGKTTTYGYDSAQRLTTVTDPTGAKVVNTYDANGRVNSQTDPNGKKTTFTWDGKNTSNTTDANGGVWSDMYAGNVLMESIDPYGHEVSYDYDRSLHPVDITDRLGNTTTMTYDSAGNMLTRTAPSSVGYSESWTYDAKGNVATHTDGRGDTTGYTYNSTGQVATATDPAGGKVSYTYTSLGALDSVTTPRGEKTTYGYDAAGNRTSVTTPLGEKTTFTYDPSGRILTKTDPRGNVSGADAAAYTTTYAYDPRGLLSSVTDPLGNVTSYGYNAARQLTSVKDAQGHTTSYTYDPAGNVLTSTDPAGKVTTNTYDAAGDLTSVTDPLGETTTYTYDRNGQLLSTVSPRGNLPGANQAAFTTSYAYDANSNRTKVTDSSGAVTTTAYDALNRVVSVTDPLGHVTKTTYDGNDNVATTTDPLGKVTTYTYDKADQLTTVKDPLGKVTTYGYDADGNRTSDKSPLGYSTSTTFDADGRMLTQVDPRGNVSGATASQYTTAYAYDPAGNQTTVTDPLGHKTVTAYDAMNHVTSVTDPLGRVTKTGYDELGRISKVTGPDGAVTTYSYDATGTLATRKDPNGHTTAYGYDDVGRRTSVTDPLGRKQSFGYDADGNATTVTDARGITATTAFDGRGLATGTTYSDNTPATGYTYFADGRPQTVTDGTGKRTFGYDADGQLTSVTPSAGKGAFSYTYDADGRITSRAQDYTAGAALDWSGAVQTASADLDGDGITDVIRADAKDGIRTYLGRPDGTFTAGAALTGSGTGFTQILPIEFTGDGKSDLLAIDKSTGHLYRYNGNGTGGFAAAADLGAGWGVMTLTTGDFNGDGKQDFLAISSSANEMYFYPGKGDGTFGTRTDIGSGWTTYRLTSLDYNGDGKADILAINSTDGHLYLYPGKGDGTFGSRTDLGAGWGSMYLTPGDFNGDGKTDFLARDTANNKLRFYPANGTGGFGTYVLEADDWTSYGTPATGTFDVGKTLDIVAPDTTGHLRRWSGDGAGHLTGAATATAPASGQKTTYGYDDDSRQTSQTSPAGAVNYAYDPAGNLTTTTLPAANGYTEKRGYDNAGRLTSIGSTKTLTTLANWQLTLDDAGQPTQVDVARLGKPTSHQYYSYDDAGRLLTDCVSATAGTQCPDASAATTYTYDGVGNRLTSTTAGTTTTYTYDAADQLTTATTGTTTSTYSYDKDGNQTGDGTNTYTYDATDHLTSLTTPSATYTYGYDSDGNRTTASKTGTGVLRTTVWDPNNALPQAAADYTGSGALTATYQYNPLEQIQSQTLPSADAYFQHHDQLGSVTDLTDATGNLQSSWAYTAYGQSTQTDTVTSPPANPFTYTGQYTEPTAKAVGYNLRARNYDPTTGRFTTTDPIQPQQADPYTSAYSYTGDRPTYAVDLSGQSWWDPITSRLKAIGSGLKEGAELPFTFIGDLGDAVSGRNGGAGAFVDKYFPVRPAYRLYRAAEMLRQQGCDQLADQYDAAGDQLTQQILLTGLGGLTGWERAVVFPEEAEAAVGNLRFGPGGGGVTLGHGGIPYKTPITPQLKALVNPQKGETNCRACAVAVDQLLAEGAPSSAPGALKAGSTGPIEALYGGRKFKSSTLSGIVHEIKTSGNGARGIVMGQKGRQAHVFNVVNVKGDVVFLDGQTGHADLSTWRSFSLLRTD</sequence>
<feature type="region of interest" description="Disordered" evidence="3">
    <location>
        <begin position="1"/>
        <end position="60"/>
    </location>
</feature>
<protein>
    <submittedName>
        <fullName evidence="7">RHS repeat protein</fullName>
    </submittedName>
</protein>
<feature type="compositionally biased region" description="Low complexity" evidence="3">
    <location>
        <begin position="1389"/>
        <end position="1401"/>
    </location>
</feature>
<feature type="domain" description="DUF6531" evidence="5">
    <location>
        <begin position="213"/>
        <end position="285"/>
    </location>
</feature>
<dbReference type="InterPro" id="IPR056823">
    <property type="entry name" value="TEN-like_YD-shell"/>
</dbReference>
<dbReference type="InterPro" id="IPR028908">
    <property type="entry name" value="Tox-PL_dom"/>
</dbReference>
<dbReference type="Pfam" id="PF20148">
    <property type="entry name" value="DUF6531"/>
    <property type="match status" value="1"/>
</dbReference>
<feature type="domain" description="Tox-PL" evidence="4">
    <location>
        <begin position="1934"/>
        <end position="2028"/>
    </location>
</feature>
<dbReference type="InterPro" id="IPR045351">
    <property type="entry name" value="DUF6531"/>
</dbReference>
<keyword evidence="2" id="KW-0677">Repeat</keyword>
<keyword evidence="1" id="KW-0732">Signal</keyword>
<dbReference type="InterPro" id="IPR050708">
    <property type="entry name" value="T6SS_VgrG/RHS"/>
</dbReference>
<reference evidence="7" key="1">
    <citation type="journal article" date="2019" name="Microbiol. Resour. Announc.">
        <title>Draft Genomic Sequences of Streptomyces misionensis and Streptomyces albidoflavus, bacteria applied for phytopathogen biocontrol.</title>
        <authorList>
            <person name="Pylro V."/>
            <person name="Dias A."/>
            <person name="Andreote F."/>
            <person name="Varani A."/>
            <person name="Andreote C."/>
            <person name="Bernardo E."/>
            <person name="Martins T."/>
        </authorList>
    </citation>
    <scope>NUCLEOTIDE SEQUENCE [LARGE SCALE GENOMIC DNA]</scope>
    <source>
        <strain evidence="7">66</strain>
    </source>
</reference>
<evidence type="ECO:0000313" key="8">
    <source>
        <dbReference type="Proteomes" id="UP000320481"/>
    </source>
</evidence>
<dbReference type="InterPro" id="IPR013517">
    <property type="entry name" value="FG-GAP"/>
</dbReference>
<dbReference type="NCBIfam" id="TIGR03696">
    <property type="entry name" value="Rhs_assc_core"/>
    <property type="match status" value="1"/>
</dbReference>
<comment type="caution">
    <text evidence="7">The sequence shown here is derived from an EMBL/GenBank/DDBJ whole genome shotgun (WGS) entry which is preliminary data.</text>
</comment>
<dbReference type="Pfam" id="PF05593">
    <property type="entry name" value="RHS_repeat"/>
    <property type="match status" value="12"/>
</dbReference>
<dbReference type="Pfam" id="PF15644">
    <property type="entry name" value="Gln_amidase"/>
    <property type="match status" value="1"/>
</dbReference>
<feature type="domain" description="Teneurin-like YD-shell" evidence="6">
    <location>
        <begin position="484"/>
        <end position="617"/>
    </location>
</feature>
<dbReference type="SUPFAM" id="SSF69318">
    <property type="entry name" value="Integrin alpha N-terminal domain"/>
    <property type="match status" value="1"/>
</dbReference>
<evidence type="ECO:0000259" key="4">
    <source>
        <dbReference type="Pfam" id="PF15644"/>
    </source>
</evidence>
<dbReference type="Pfam" id="PF13517">
    <property type="entry name" value="FG-GAP_3"/>
    <property type="match status" value="2"/>
</dbReference>
<dbReference type="PANTHER" id="PTHR32305">
    <property type="match status" value="1"/>
</dbReference>
<dbReference type="InterPro" id="IPR028994">
    <property type="entry name" value="Integrin_alpha_N"/>
</dbReference>
<dbReference type="PANTHER" id="PTHR32305:SF17">
    <property type="entry name" value="TRNA NUCLEASE WAPA"/>
    <property type="match status" value="1"/>
</dbReference>
<feature type="compositionally biased region" description="Basic and acidic residues" evidence="3">
    <location>
        <begin position="1"/>
        <end position="15"/>
    </location>
</feature>
<dbReference type="InterPro" id="IPR022385">
    <property type="entry name" value="Rhs_assc_core"/>
</dbReference>
<accession>A0A5C6K7Q4</accession>
<dbReference type="Gene3D" id="2.180.10.10">
    <property type="entry name" value="RHS repeat-associated core"/>
    <property type="match status" value="6"/>
</dbReference>
<organism evidence="7 8">
    <name type="scientific">Streptomyces misionensis</name>
    <dbReference type="NCBI Taxonomy" id="67331"/>
    <lineage>
        <taxon>Bacteria</taxon>
        <taxon>Bacillati</taxon>
        <taxon>Actinomycetota</taxon>
        <taxon>Actinomycetes</taxon>
        <taxon>Kitasatosporales</taxon>
        <taxon>Streptomycetaceae</taxon>
        <taxon>Streptomyces</taxon>
    </lineage>
</organism>
<proteinExistence type="predicted"/>
<evidence type="ECO:0000313" key="7">
    <source>
        <dbReference type="EMBL" id="TWV58549.1"/>
    </source>
</evidence>
<evidence type="ECO:0000259" key="6">
    <source>
        <dbReference type="Pfam" id="PF25023"/>
    </source>
</evidence>
<evidence type="ECO:0000256" key="3">
    <source>
        <dbReference type="SAM" id="MobiDB-lite"/>
    </source>
</evidence>
<evidence type="ECO:0000259" key="5">
    <source>
        <dbReference type="Pfam" id="PF20148"/>
    </source>
</evidence>
<dbReference type="Pfam" id="PF25023">
    <property type="entry name" value="TEN_YD-shell"/>
    <property type="match status" value="2"/>
</dbReference>
<evidence type="ECO:0000256" key="2">
    <source>
        <dbReference type="ARBA" id="ARBA00022737"/>
    </source>
</evidence>
<gene>
    <name evidence="7" type="ORF">FRZ03_00525</name>
</gene>
<evidence type="ECO:0000256" key="1">
    <source>
        <dbReference type="ARBA" id="ARBA00022729"/>
    </source>
</evidence>